<reference evidence="2 3" key="1">
    <citation type="journal article" date="2015" name="Stand. Genomic Sci.">
        <title>Genomic Encyclopedia of Bacterial and Archaeal Type Strains, Phase III: the genomes of soil and plant-associated and newly described type strains.</title>
        <authorList>
            <person name="Whitman W.B."/>
            <person name="Woyke T."/>
            <person name="Klenk H.P."/>
            <person name="Zhou Y."/>
            <person name="Lilburn T.G."/>
            <person name="Beck B.J."/>
            <person name="De Vos P."/>
            <person name="Vandamme P."/>
            <person name="Eisen J.A."/>
            <person name="Garrity G."/>
            <person name="Hugenholtz P."/>
            <person name="Kyrpides N.C."/>
        </authorList>
    </citation>
    <scope>NUCLEOTIDE SEQUENCE [LARGE SCALE GENOMIC DNA]</scope>
    <source>
        <strain evidence="2 3">CGMCC 1.10821</strain>
    </source>
</reference>
<comment type="caution">
    <text evidence="2">The sequence shown here is derived from an EMBL/GenBank/DDBJ whole genome shotgun (WGS) entry which is preliminary data.</text>
</comment>
<dbReference type="InterPro" id="IPR036388">
    <property type="entry name" value="WH-like_DNA-bd_sf"/>
</dbReference>
<dbReference type="SUPFAM" id="SSF49879">
    <property type="entry name" value="SMAD/FHA domain"/>
    <property type="match status" value="1"/>
</dbReference>
<dbReference type="SUPFAM" id="SSF48452">
    <property type="entry name" value="TPR-like"/>
    <property type="match status" value="1"/>
</dbReference>
<protein>
    <submittedName>
        <fullName evidence="2">DNA-binding SARP family transcriptional activator</fullName>
    </submittedName>
</protein>
<feature type="domain" description="FHA" evidence="1">
    <location>
        <begin position="337"/>
        <end position="386"/>
    </location>
</feature>
<dbReference type="Proteomes" id="UP000315167">
    <property type="component" value="Unassembled WGS sequence"/>
</dbReference>
<evidence type="ECO:0000313" key="2">
    <source>
        <dbReference type="EMBL" id="TWI06216.1"/>
    </source>
</evidence>
<dbReference type="InterPro" id="IPR005158">
    <property type="entry name" value="BTAD"/>
</dbReference>
<dbReference type="Pfam" id="PF03704">
    <property type="entry name" value="BTAD"/>
    <property type="match status" value="1"/>
</dbReference>
<dbReference type="CDD" id="cd00060">
    <property type="entry name" value="FHA"/>
    <property type="match status" value="1"/>
</dbReference>
<dbReference type="AlphaFoldDB" id="A0A562LF34"/>
<dbReference type="SUPFAM" id="SSF46894">
    <property type="entry name" value="C-terminal effector domain of the bipartite response regulators"/>
    <property type="match status" value="1"/>
</dbReference>
<dbReference type="SMART" id="SM00240">
    <property type="entry name" value="FHA"/>
    <property type="match status" value="1"/>
</dbReference>
<evidence type="ECO:0000313" key="3">
    <source>
        <dbReference type="Proteomes" id="UP000315167"/>
    </source>
</evidence>
<dbReference type="EMBL" id="VLKN01000001">
    <property type="protein sequence ID" value="TWI06216.1"/>
    <property type="molecule type" value="Genomic_DNA"/>
</dbReference>
<dbReference type="InterPro" id="IPR011990">
    <property type="entry name" value="TPR-like_helical_dom_sf"/>
</dbReference>
<dbReference type="InterPro" id="IPR051677">
    <property type="entry name" value="AfsR-DnrI-RedD_regulator"/>
</dbReference>
<gene>
    <name evidence="2" type="ORF">IP90_00481</name>
</gene>
<dbReference type="InterPro" id="IPR016032">
    <property type="entry name" value="Sig_transdc_resp-reg_C-effctor"/>
</dbReference>
<accession>A0A562LF34</accession>
<dbReference type="SMART" id="SM01043">
    <property type="entry name" value="BTAD"/>
    <property type="match status" value="1"/>
</dbReference>
<dbReference type="Pfam" id="PF00498">
    <property type="entry name" value="FHA"/>
    <property type="match status" value="1"/>
</dbReference>
<organism evidence="2 3">
    <name type="scientific">Luteimonas cucumeris</name>
    <dbReference type="NCBI Taxonomy" id="985012"/>
    <lineage>
        <taxon>Bacteria</taxon>
        <taxon>Pseudomonadati</taxon>
        <taxon>Pseudomonadota</taxon>
        <taxon>Gammaproteobacteria</taxon>
        <taxon>Lysobacterales</taxon>
        <taxon>Lysobacteraceae</taxon>
        <taxon>Luteimonas</taxon>
    </lineage>
</organism>
<dbReference type="InterPro" id="IPR000253">
    <property type="entry name" value="FHA_dom"/>
</dbReference>
<name>A0A562LF34_9GAMM</name>
<dbReference type="GO" id="GO:0006355">
    <property type="term" value="P:regulation of DNA-templated transcription"/>
    <property type="evidence" value="ECO:0007669"/>
    <property type="project" value="InterPro"/>
</dbReference>
<dbReference type="Gene3D" id="1.25.40.10">
    <property type="entry name" value="Tetratricopeptide repeat domain"/>
    <property type="match status" value="1"/>
</dbReference>
<dbReference type="GO" id="GO:0003677">
    <property type="term" value="F:DNA binding"/>
    <property type="evidence" value="ECO:0007669"/>
    <property type="project" value="UniProtKB-KW"/>
</dbReference>
<evidence type="ECO:0000259" key="1">
    <source>
        <dbReference type="PROSITE" id="PS50006"/>
    </source>
</evidence>
<dbReference type="Gene3D" id="2.60.200.20">
    <property type="match status" value="1"/>
</dbReference>
<keyword evidence="2" id="KW-0238">DNA-binding</keyword>
<dbReference type="PANTHER" id="PTHR35807">
    <property type="entry name" value="TRANSCRIPTIONAL REGULATOR REDD-RELATED"/>
    <property type="match status" value="1"/>
</dbReference>
<keyword evidence="3" id="KW-1185">Reference proteome</keyword>
<proteinExistence type="predicted"/>
<sequence>MLKLHLLGERRLTTEGADTGASIRYRKGWALLGYLAVERGRHHPREELAELLWPELSPIAARTNLRQVLADLNHVLDQHGGARLMTVSRDTVGLFPCQEVAIDLQMLEAAEALLLDEPDDTALAAVEQHVGLLGGDFMAGLSLPDCDSYEDWLRLARQRLAASTRELLTRLCRAQQARGRLPQAIISARRLVALDEWNEEHQREFMRLLAAAGLYQPALVQYRTLATSLQTELATTPEPRTQALAAQIEAEYRRGLATPAAGGSSEKALMRRLKHWIRSDPGADDVAASGFFDAPSTLHTRPQTTGSLPARGSGDGWLIVAEGAQRRRRIAITTAPLVIGRSRDNGLCIAHETVSRQHCAIWREGEDFRIRDLGSTNGTRVNDASVQEAELADGDHVVLGETVLRFVRGDDLPTMEDEVPTTR</sequence>
<dbReference type="InterPro" id="IPR008984">
    <property type="entry name" value="SMAD_FHA_dom_sf"/>
</dbReference>
<dbReference type="PROSITE" id="PS50006">
    <property type="entry name" value="FHA_DOMAIN"/>
    <property type="match status" value="1"/>
</dbReference>
<dbReference type="Gene3D" id="1.10.10.10">
    <property type="entry name" value="Winged helix-like DNA-binding domain superfamily/Winged helix DNA-binding domain"/>
    <property type="match status" value="1"/>
</dbReference>